<dbReference type="Gene3D" id="3.50.30.60">
    <property type="entry name" value="LD-carboxypeptidase A C-terminal domain-like"/>
    <property type="match status" value="1"/>
</dbReference>
<protein>
    <submittedName>
        <fullName evidence="9">Muramoyltetrapeptide carboxypeptidase</fullName>
    </submittedName>
</protein>
<dbReference type="Pfam" id="PF02016">
    <property type="entry name" value="Peptidase_S66"/>
    <property type="match status" value="1"/>
</dbReference>
<evidence type="ECO:0000313" key="9">
    <source>
        <dbReference type="EMBL" id="SFI11584.1"/>
    </source>
</evidence>
<keyword evidence="2 9" id="KW-0121">Carboxypeptidase</keyword>
<keyword evidence="5" id="KW-0720">Serine protease</keyword>
<sequence>MDKRTFIKAIGLGMVALPLSTTMKSGRVVARQHPNIYPPLIRRGDTVGIITPSSPLVDDRGYALADENFATLGLRVKWGANVGKRYGYLAGTDAERIADIERMFADPDIKAIVCLRGGSGAARVLDRLDYQLIARNPKIFLGYSDITAFHQAIYTQTGLITFHGAVANSHWTPMVIRQFEQLFFDGKLPMYTADRKPNTITGGTAEGRLFGGNLTVLTGIAGSAYFPDFEDGILFLEEIGEEPYRIDRMFSQLALTGALRKIKGFVFGQCTDCRSKNPANSLTVEQILYDYIRPLGIPAFQGARIGHIDEQFILPIGARVRIDATQGSIHIVEPIFKTT</sequence>
<dbReference type="PIRSF" id="PIRSF028757">
    <property type="entry name" value="LD-carboxypeptidase"/>
    <property type="match status" value="1"/>
</dbReference>
<gene>
    <name evidence="9" type="ORF">SAMN05444682_102371</name>
</gene>
<dbReference type="AlphaFoldDB" id="A0A1I3FK79"/>
<feature type="active site" description="Nucleophile" evidence="6">
    <location>
        <position position="144"/>
    </location>
</feature>
<evidence type="ECO:0000256" key="6">
    <source>
        <dbReference type="PIRSR" id="PIRSR028757-1"/>
    </source>
</evidence>
<feature type="domain" description="LD-carboxypeptidase C-terminal" evidence="8">
    <location>
        <begin position="206"/>
        <end position="322"/>
    </location>
</feature>
<dbReference type="InterPro" id="IPR003507">
    <property type="entry name" value="S66_fam"/>
</dbReference>
<dbReference type="STRING" id="1477437.SAMN05444682_102371"/>
<evidence type="ECO:0000256" key="3">
    <source>
        <dbReference type="ARBA" id="ARBA00022670"/>
    </source>
</evidence>
<keyword evidence="3" id="KW-0645">Protease</keyword>
<dbReference type="RefSeq" id="WP_090625271.1">
    <property type="nucleotide sequence ID" value="NZ_FOQO01000002.1"/>
</dbReference>
<dbReference type="EMBL" id="FOQO01000002">
    <property type="protein sequence ID" value="SFI11584.1"/>
    <property type="molecule type" value="Genomic_DNA"/>
</dbReference>
<dbReference type="SUPFAM" id="SSF141986">
    <property type="entry name" value="LD-carboxypeptidase A C-terminal domain-like"/>
    <property type="match status" value="1"/>
</dbReference>
<evidence type="ECO:0000256" key="4">
    <source>
        <dbReference type="ARBA" id="ARBA00022801"/>
    </source>
</evidence>
<name>A0A1I3FK79_9SPHI</name>
<dbReference type="OrthoDB" id="9807329at2"/>
<dbReference type="CDD" id="cd07025">
    <property type="entry name" value="Peptidase_S66"/>
    <property type="match status" value="1"/>
</dbReference>
<evidence type="ECO:0000259" key="7">
    <source>
        <dbReference type="Pfam" id="PF02016"/>
    </source>
</evidence>
<evidence type="ECO:0000259" key="8">
    <source>
        <dbReference type="Pfam" id="PF17676"/>
    </source>
</evidence>
<evidence type="ECO:0000256" key="2">
    <source>
        <dbReference type="ARBA" id="ARBA00022645"/>
    </source>
</evidence>
<dbReference type="InterPro" id="IPR040449">
    <property type="entry name" value="Peptidase_S66_N"/>
</dbReference>
<dbReference type="Pfam" id="PF17676">
    <property type="entry name" value="Peptidase_S66C"/>
    <property type="match status" value="1"/>
</dbReference>
<keyword evidence="4" id="KW-0378">Hydrolase</keyword>
<dbReference type="InterPro" id="IPR027461">
    <property type="entry name" value="Carboxypeptidase_A_C_sf"/>
</dbReference>
<feature type="domain" description="LD-carboxypeptidase N-terminal" evidence="7">
    <location>
        <begin position="47"/>
        <end position="164"/>
    </location>
</feature>
<dbReference type="InterPro" id="IPR029062">
    <property type="entry name" value="Class_I_gatase-like"/>
</dbReference>
<dbReference type="GO" id="GO:0004180">
    <property type="term" value="F:carboxypeptidase activity"/>
    <property type="evidence" value="ECO:0007669"/>
    <property type="project" value="UniProtKB-KW"/>
</dbReference>
<feature type="active site" description="Charge relay system" evidence="6">
    <location>
        <position position="307"/>
    </location>
</feature>
<dbReference type="PANTHER" id="PTHR30237">
    <property type="entry name" value="MURAMOYLTETRAPEPTIDE CARBOXYPEPTIDASE"/>
    <property type="match status" value="1"/>
</dbReference>
<accession>A0A1I3FK79</accession>
<keyword evidence="10" id="KW-1185">Reference proteome</keyword>
<dbReference type="PANTHER" id="PTHR30237:SF2">
    <property type="entry name" value="MUREIN TETRAPEPTIDE CARBOXYPEPTIDASE"/>
    <property type="match status" value="1"/>
</dbReference>
<dbReference type="Proteomes" id="UP000198670">
    <property type="component" value="Unassembled WGS sequence"/>
</dbReference>
<dbReference type="Gene3D" id="3.40.50.10740">
    <property type="entry name" value="Class I glutamine amidotransferase-like"/>
    <property type="match status" value="1"/>
</dbReference>
<reference evidence="9 10" key="1">
    <citation type="submission" date="2016-10" db="EMBL/GenBank/DDBJ databases">
        <authorList>
            <person name="de Groot N.N."/>
        </authorList>
    </citation>
    <scope>NUCLEOTIDE SEQUENCE [LARGE SCALE GENOMIC DNA]</scope>
    <source>
        <strain evidence="9 10">RK1</strain>
    </source>
</reference>
<proteinExistence type="inferred from homology"/>
<dbReference type="InterPro" id="IPR040921">
    <property type="entry name" value="Peptidase_S66C"/>
</dbReference>
<organism evidence="9 10">
    <name type="scientific">Parapedobacter indicus</name>
    <dbReference type="NCBI Taxonomy" id="1477437"/>
    <lineage>
        <taxon>Bacteria</taxon>
        <taxon>Pseudomonadati</taxon>
        <taxon>Bacteroidota</taxon>
        <taxon>Sphingobacteriia</taxon>
        <taxon>Sphingobacteriales</taxon>
        <taxon>Sphingobacteriaceae</taxon>
        <taxon>Parapedobacter</taxon>
    </lineage>
</organism>
<comment type="similarity">
    <text evidence="1">Belongs to the peptidase S66 family.</text>
</comment>
<dbReference type="GO" id="GO:0008236">
    <property type="term" value="F:serine-type peptidase activity"/>
    <property type="evidence" value="ECO:0007669"/>
    <property type="project" value="UniProtKB-KW"/>
</dbReference>
<dbReference type="GO" id="GO:0006508">
    <property type="term" value="P:proteolysis"/>
    <property type="evidence" value="ECO:0007669"/>
    <property type="project" value="UniProtKB-KW"/>
</dbReference>
<dbReference type="InterPro" id="IPR027478">
    <property type="entry name" value="LdcA_N"/>
</dbReference>
<feature type="active site" description="Charge relay system" evidence="6">
    <location>
        <position position="237"/>
    </location>
</feature>
<evidence type="ECO:0000256" key="1">
    <source>
        <dbReference type="ARBA" id="ARBA00010233"/>
    </source>
</evidence>
<evidence type="ECO:0000256" key="5">
    <source>
        <dbReference type="ARBA" id="ARBA00022825"/>
    </source>
</evidence>
<dbReference type="SUPFAM" id="SSF52317">
    <property type="entry name" value="Class I glutamine amidotransferase-like"/>
    <property type="match status" value="1"/>
</dbReference>
<evidence type="ECO:0000313" key="10">
    <source>
        <dbReference type="Proteomes" id="UP000198670"/>
    </source>
</evidence>